<dbReference type="PANTHER" id="PTHR42866">
    <property type="entry name" value="3-DEOXY-MANNO-OCTULOSONATE CYTIDYLYLTRANSFERASE"/>
    <property type="match status" value="1"/>
</dbReference>
<organism evidence="5 6">
    <name type="scientific">Azospirillum lipoferum</name>
    <dbReference type="NCBI Taxonomy" id="193"/>
    <lineage>
        <taxon>Bacteria</taxon>
        <taxon>Pseudomonadati</taxon>
        <taxon>Pseudomonadota</taxon>
        <taxon>Alphaproteobacteria</taxon>
        <taxon>Rhodospirillales</taxon>
        <taxon>Azospirillaceae</taxon>
        <taxon>Azospirillum</taxon>
    </lineage>
</organism>
<dbReference type="Pfam" id="PF02348">
    <property type="entry name" value="CTP_transf_3"/>
    <property type="match status" value="1"/>
</dbReference>
<dbReference type="InterPro" id="IPR004528">
    <property type="entry name" value="KdsB"/>
</dbReference>
<dbReference type="InterPro" id="IPR029044">
    <property type="entry name" value="Nucleotide-diphossugar_trans"/>
</dbReference>
<comment type="similarity">
    <text evidence="4">Belongs to the KdsB family.</text>
</comment>
<dbReference type="UniPathway" id="UPA00358">
    <property type="reaction ID" value="UER00476"/>
</dbReference>
<dbReference type="EMBL" id="VTTN01000001">
    <property type="protein sequence ID" value="KAA0597911.1"/>
    <property type="molecule type" value="Genomic_DNA"/>
</dbReference>
<evidence type="ECO:0000256" key="4">
    <source>
        <dbReference type="HAMAP-Rule" id="MF_00057"/>
    </source>
</evidence>
<accession>A0A5A9GTW8</accession>
<name>A0A5A9GTW8_AZOLI</name>
<keyword evidence="2 4" id="KW-0548">Nucleotidyltransferase</keyword>
<dbReference type="GO" id="GO:0033468">
    <property type="term" value="P:CMP-keto-3-deoxy-D-manno-octulosonic acid biosynthetic process"/>
    <property type="evidence" value="ECO:0007669"/>
    <property type="project" value="UniProtKB-UniRule"/>
</dbReference>
<dbReference type="EC" id="2.7.7.38" evidence="4"/>
<dbReference type="CDD" id="cd02517">
    <property type="entry name" value="CMP-KDO-Synthetase"/>
    <property type="match status" value="1"/>
</dbReference>
<comment type="caution">
    <text evidence="5">The sequence shown here is derived from an EMBL/GenBank/DDBJ whole genome shotgun (WGS) entry which is preliminary data.</text>
</comment>
<proteinExistence type="inferred from homology"/>
<dbReference type="NCBIfam" id="TIGR00466">
    <property type="entry name" value="kdsB"/>
    <property type="match status" value="1"/>
</dbReference>
<dbReference type="GO" id="GO:0008690">
    <property type="term" value="F:3-deoxy-manno-octulosonate cytidylyltransferase activity"/>
    <property type="evidence" value="ECO:0007669"/>
    <property type="project" value="UniProtKB-UniRule"/>
</dbReference>
<keyword evidence="6" id="KW-1185">Reference proteome</keyword>
<dbReference type="AlphaFoldDB" id="A0A5A9GTW8"/>
<reference evidence="5 6" key="1">
    <citation type="submission" date="2019-08" db="EMBL/GenBank/DDBJ databases">
        <authorList>
            <person name="Grouzdev D."/>
            <person name="Tikhonova E."/>
            <person name="Kravchenko I."/>
        </authorList>
    </citation>
    <scope>NUCLEOTIDE SEQUENCE [LARGE SCALE GENOMIC DNA]</scope>
    <source>
        <strain evidence="5 6">59b</strain>
    </source>
</reference>
<evidence type="ECO:0000256" key="3">
    <source>
        <dbReference type="ARBA" id="ARBA00022985"/>
    </source>
</evidence>
<sequence>MPTNAPASPSAISLGGRSTNPVVVIPARMASVRLPGKPLADILGAPMIVHVLRRAMEAEIGPVVVACAEPEIARAVEAAGGTAVLTRPDHPSGSDRIFEAVQLIDPEGRHDAVVNVQGDLPTIEPESVRAAFAPLTDPEVDIATLVAEITREEERTNPNVVKAVLELPAGARQGRALYFTRATAPTGDGPLYHHIGLYAYRRAALERFVSLPPSVLEQRERLEQLRALSNGMRIDAAVVDAVPLGVDTPADLERACALLSGRKAAGA</sequence>
<protein>
    <recommendedName>
        <fullName evidence="4">3-deoxy-manno-octulosonate cytidylyltransferase</fullName>
        <ecNumber evidence="4">2.7.7.38</ecNumber>
    </recommendedName>
    <alternativeName>
        <fullName evidence="4">CMP-2-keto-3-deoxyoctulosonic acid synthase</fullName>
        <shortName evidence="4">CKS</shortName>
        <shortName evidence="4">CMP-KDO synthase</shortName>
    </alternativeName>
</protein>
<evidence type="ECO:0000313" key="5">
    <source>
        <dbReference type="EMBL" id="KAA0597911.1"/>
    </source>
</evidence>
<keyword evidence="3 4" id="KW-0448">Lipopolysaccharide biosynthesis</keyword>
<dbReference type="GO" id="GO:0009103">
    <property type="term" value="P:lipopolysaccharide biosynthetic process"/>
    <property type="evidence" value="ECO:0007669"/>
    <property type="project" value="UniProtKB-UniRule"/>
</dbReference>
<comment type="subcellular location">
    <subcellularLocation>
        <location evidence="4">Cytoplasm</location>
    </subcellularLocation>
</comment>
<dbReference type="NCBIfam" id="NF003952">
    <property type="entry name" value="PRK05450.1-5"/>
    <property type="match status" value="1"/>
</dbReference>
<dbReference type="PANTHER" id="PTHR42866:SF2">
    <property type="entry name" value="3-DEOXY-MANNO-OCTULOSONATE CYTIDYLYLTRANSFERASE, MITOCHONDRIAL"/>
    <property type="match status" value="1"/>
</dbReference>
<dbReference type="HAMAP" id="MF_00057">
    <property type="entry name" value="KdsB"/>
    <property type="match status" value="1"/>
</dbReference>
<comment type="function">
    <text evidence="4">Activates KDO (a required 8-carbon sugar) for incorporation into bacterial lipopolysaccharide in Gram-negative bacteria.</text>
</comment>
<dbReference type="Gene3D" id="3.90.550.10">
    <property type="entry name" value="Spore Coat Polysaccharide Biosynthesis Protein SpsA, Chain A"/>
    <property type="match status" value="1"/>
</dbReference>
<comment type="pathway">
    <text evidence="4">Nucleotide-sugar biosynthesis; CMP-3-deoxy-D-manno-octulosonate biosynthesis; CMP-3-deoxy-D-manno-octulosonate from 3-deoxy-D-manno-octulosonate and CTP: step 1/1.</text>
</comment>
<evidence type="ECO:0000313" key="6">
    <source>
        <dbReference type="Proteomes" id="UP000324927"/>
    </source>
</evidence>
<dbReference type="OrthoDB" id="9815559at2"/>
<keyword evidence="1 4" id="KW-0808">Transferase</keyword>
<dbReference type="SUPFAM" id="SSF53448">
    <property type="entry name" value="Nucleotide-diphospho-sugar transferases"/>
    <property type="match status" value="1"/>
</dbReference>
<dbReference type="GO" id="GO:0005829">
    <property type="term" value="C:cytosol"/>
    <property type="evidence" value="ECO:0007669"/>
    <property type="project" value="TreeGrafter"/>
</dbReference>
<evidence type="ECO:0000256" key="1">
    <source>
        <dbReference type="ARBA" id="ARBA00022679"/>
    </source>
</evidence>
<gene>
    <name evidence="4" type="primary">kdsB</name>
    <name evidence="5" type="ORF">FZ942_02105</name>
</gene>
<comment type="catalytic activity">
    <reaction evidence="4">
        <text>3-deoxy-alpha-D-manno-oct-2-ulosonate + CTP = CMP-3-deoxy-beta-D-manno-octulosonate + diphosphate</text>
        <dbReference type="Rhea" id="RHEA:23448"/>
        <dbReference type="ChEBI" id="CHEBI:33019"/>
        <dbReference type="ChEBI" id="CHEBI:37563"/>
        <dbReference type="ChEBI" id="CHEBI:85986"/>
        <dbReference type="ChEBI" id="CHEBI:85987"/>
        <dbReference type="EC" id="2.7.7.38"/>
    </reaction>
</comment>
<dbReference type="NCBIfam" id="NF003948">
    <property type="entry name" value="PRK05450.1-1"/>
    <property type="match status" value="1"/>
</dbReference>
<keyword evidence="4" id="KW-0963">Cytoplasm</keyword>
<dbReference type="RefSeq" id="WP_149229524.1">
    <property type="nucleotide sequence ID" value="NZ_JALJXJ010000003.1"/>
</dbReference>
<dbReference type="Proteomes" id="UP000324927">
    <property type="component" value="Unassembled WGS sequence"/>
</dbReference>
<evidence type="ECO:0000256" key="2">
    <source>
        <dbReference type="ARBA" id="ARBA00022695"/>
    </source>
</evidence>
<dbReference type="InterPro" id="IPR003329">
    <property type="entry name" value="Cytidylyl_trans"/>
</dbReference>